<keyword evidence="2 3" id="KW-0694">RNA-binding</keyword>
<dbReference type="PANTHER" id="PTHR10352">
    <property type="entry name" value="EUKARYOTIC TRANSLATION INITIATION FACTOR 3 SUBUNIT G"/>
    <property type="match status" value="1"/>
</dbReference>
<evidence type="ECO:0000256" key="1">
    <source>
        <dbReference type="ARBA" id="ARBA00022737"/>
    </source>
</evidence>
<evidence type="ECO:0000259" key="4">
    <source>
        <dbReference type="PROSITE" id="PS50102"/>
    </source>
</evidence>
<dbReference type="Proteomes" id="UP000290809">
    <property type="component" value="Unassembled WGS sequence"/>
</dbReference>
<dbReference type="InterPro" id="IPR012677">
    <property type="entry name" value="Nucleotide-bd_a/b_plait_sf"/>
</dbReference>
<evidence type="ECO:0000313" key="5">
    <source>
        <dbReference type="EMBL" id="RTG90046.1"/>
    </source>
</evidence>
<dbReference type="Pfam" id="PF00076">
    <property type="entry name" value="RRM_1"/>
    <property type="match status" value="1"/>
</dbReference>
<name>A0A430QQT2_SCHBO</name>
<dbReference type="GO" id="GO:0005634">
    <property type="term" value="C:nucleus"/>
    <property type="evidence" value="ECO:0007669"/>
    <property type="project" value="UniProtKB-ARBA"/>
</dbReference>
<organism evidence="5 6">
    <name type="scientific">Schistosoma bovis</name>
    <name type="common">Blood fluke</name>
    <dbReference type="NCBI Taxonomy" id="6184"/>
    <lineage>
        <taxon>Eukaryota</taxon>
        <taxon>Metazoa</taxon>
        <taxon>Spiralia</taxon>
        <taxon>Lophotrochozoa</taxon>
        <taxon>Platyhelminthes</taxon>
        <taxon>Trematoda</taxon>
        <taxon>Digenea</taxon>
        <taxon>Strigeidida</taxon>
        <taxon>Schistosomatoidea</taxon>
        <taxon>Schistosomatidae</taxon>
        <taxon>Schistosoma</taxon>
    </lineage>
</organism>
<reference evidence="5 6" key="1">
    <citation type="journal article" date="2019" name="PLoS Pathog.">
        <title>Genome sequence of the bovine parasite Schistosoma bovis Tanzania.</title>
        <authorList>
            <person name="Oey H."/>
            <person name="Zakrzewski M."/>
            <person name="Gobert G."/>
            <person name="Gravermann K."/>
            <person name="Stoye J."/>
            <person name="Jones M."/>
            <person name="Mcmanus D."/>
            <person name="Krause L."/>
        </authorList>
    </citation>
    <scope>NUCLEOTIDE SEQUENCE [LARGE SCALE GENOMIC DNA]</scope>
    <source>
        <strain evidence="5 6">TAN1997</strain>
    </source>
</reference>
<dbReference type="STRING" id="6184.A0A430QQT2"/>
<dbReference type="PRINTS" id="PR00961">
    <property type="entry name" value="HUDSXLRNA"/>
</dbReference>
<dbReference type="GO" id="GO:1990904">
    <property type="term" value="C:ribonucleoprotein complex"/>
    <property type="evidence" value="ECO:0007669"/>
    <property type="project" value="InterPro"/>
</dbReference>
<keyword evidence="1" id="KW-0677">Repeat</keyword>
<dbReference type="InterPro" id="IPR000504">
    <property type="entry name" value="RRM_dom"/>
</dbReference>
<evidence type="ECO:0000256" key="3">
    <source>
        <dbReference type="PROSITE-ProRule" id="PRU00176"/>
    </source>
</evidence>
<protein>
    <recommendedName>
        <fullName evidence="4">RRM domain-containing protein</fullName>
    </recommendedName>
</protein>
<sequence>MIKCLEPCGLNERIISWVSLARPSCESIKGANLYICGLPKFMTESDLEKLFHPCGKIITSRILFDNNTGQSKGVGFIRFDQRHEAELAIQQFNGYRVGSMADSPLIVKFANIPTSNKNGLTNSVNPMIMTTTSTPTHNSNNGNMDYQNQTMTTLSSLINLNKLAMKANELQSMITPEILNNDSTYDIFNNSTTPQLITDSNGCAIPVRINPFDSINHTSINNLTSSPASANGLRLMGKNANNNNINAAISLAAALAAVRTTTTANNNKYYNTQIGLNNNNNNTSQTTMNLNVAKQQNLNLINSFHNHNNNHVNSTKSSIPIVDSLFFNPFTSNLDIHSVTTKLLHDISTHAVITGNVNGTTPLTPTPPPPPPLPPTTTTTTMVTTVTPTNDLFSTNHYPPNSISSSSSSTTTTTATILKIEGLAPGTDESIILRLFSAFPSVLSVQLLPNKELNINGENNNTLIMNNINDKQDMKALVIMSDHEQAKLAMHYLNGCTLQNRILKVSRNESINQTTNYNFSEYLQPTNTILL</sequence>
<feature type="domain" description="RRM" evidence="4">
    <location>
        <begin position="416"/>
        <end position="510"/>
    </location>
</feature>
<dbReference type="InterPro" id="IPR035979">
    <property type="entry name" value="RBD_domain_sf"/>
</dbReference>
<dbReference type="PROSITE" id="PS50102">
    <property type="entry name" value="RRM"/>
    <property type="match status" value="2"/>
</dbReference>
<dbReference type="FunFam" id="3.30.70.330:FF:000205">
    <property type="entry name" value="Sex lethal, isoform B"/>
    <property type="match status" value="1"/>
</dbReference>
<keyword evidence="6" id="KW-1185">Reference proteome</keyword>
<feature type="domain" description="RRM" evidence="4">
    <location>
        <begin position="31"/>
        <end position="112"/>
    </location>
</feature>
<proteinExistence type="predicted"/>
<dbReference type="InterPro" id="IPR002343">
    <property type="entry name" value="Hud_Sxl_RNA"/>
</dbReference>
<gene>
    <name evidence="5" type="ORF">DC041_0008651</name>
</gene>
<dbReference type="CDD" id="cd00590">
    <property type="entry name" value="RRM_SF"/>
    <property type="match status" value="1"/>
</dbReference>
<dbReference type="SMART" id="SM00360">
    <property type="entry name" value="RRM"/>
    <property type="match status" value="2"/>
</dbReference>
<evidence type="ECO:0000256" key="2">
    <source>
        <dbReference type="ARBA" id="ARBA00022884"/>
    </source>
</evidence>
<dbReference type="Gene3D" id="3.30.70.330">
    <property type="match status" value="2"/>
</dbReference>
<dbReference type="AlphaFoldDB" id="A0A430QQT2"/>
<accession>A0A430QQT2</accession>
<dbReference type="GO" id="GO:0003723">
    <property type="term" value="F:RNA binding"/>
    <property type="evidence" value="ECO:0007669"/>
    <property type="project" value="UniProtKB-UniRule"/>
</dbReference>
<dbReference type="EMBL" id="QMKO01001466">
    <property type="protein sequence ID" value="RTG90046.1"/>
    <property type="molecule type" value="Genomic_DNA"/>
</dbReference>
<dbReference type="SUPFAM" id="SSF54928">
    <property type="entry name" value="RNA-binding domain, RBD"/>
    <property type="match status" value="1"/>
</dbReference>
<dbReference type="GO" id="GO:0050686">
    <property type="term" value="P:negative regulation of mRNA processing"/>
    <property type="evidence" value="ECO:0007669"/>
    <property type="project" value="UniProtKB-ARBA"/>
</dbReference>
<comment type="caution">
    <text evidence="5">The sequence shown here is derived from an EMBL/GenBank/DDBJ whole genome shotgun (WGS) entry which is preliminary data.</text>
</comment>
<evidence type="ECO:0000313" key="6">
    <source>
        <dbReference type="Proteomes" id="UP000290809"/>
    </source>
</evidence>